<feature type="domain" description="RING-type" evidence="8">
    <location>
        <begin position="18"/>
        <end position="61"/>
    </location>
</feature>
<evidence type="ECO:0000313" key="9">
    <source>
        <dbReference type="Proteomes" id="UP000095281"/>
    </source>
</evidence>
<evidence type="ECO:0000256" key="3">
    <source>
        <dbReference type="ARBA" id="ARBA00022771"/>
    </source>
</evidence>
<dbReference type="PANTHER" id="PTHR10825">
    <property type="entry name" value="RING FINGER DOMAIN-CONTAINING, POLYCOMB GROUP COMPONENT"/>
    <property type="match status" value="1"/>
</dbReference>
<proteinExistence type="predicted"/>
<dbReference type="InterPro" id="IPR032443">
    <property type="entry name" value="RAWUL"/>
</dbReference>
<evidence type="ECO:0000256" key="2">
    <source>
        <dbReference type="ARBA" id="ARBA00022723"/>
    </source>
</evidence>
<dbReference type="GO" id="GO:0000122">
    <property type="term" value="P:negative regulation of transcription by RNA polymerase II"/>
    <property type="evidence" value="ECO:0007669"/>
    <property type="project" value="TreeGrafter"/>
</dbReference>
<evidence type="ECO:0000313" key="10">
    <source>
        <dbReference type="WBParaSite" id="MhA1_Contig120.frz3.gene55"/>
    </source>
</evidence>
<accession>A0A1I8B0C2</accession>
<organism evidence="9 10">
    <name type="scientific">Meloidogyne hapla</name>
    <name type="common">Root-knot nematode worm</name>
    <dbReference type="NCBI Taxonomy" id="6305"/>
    <lineage>
        <taxon>Eukaryota</taxon>
        <taxon>Metazoa</taxon>
        <taxon>Ecdysozoa</taxon>
        <taxon>Nematoda</taxon>
        <taxon>Chromadorea</taxon>
        <taxon>Rhabditida</taxon>
        <taxon>Tylenchina</taxon>
        <taxon>Tylenchomorpha</taxon>
        <taxon>Tylenchoidea</taxon>
        <taxon>Meloidogynidae</taxon>
        <taxon>Meloidogyninae</taxon>
        <taxon>Meloidogyne</taxon>
    </lineage>
</organism>
<dbReference type="Gene3D" id="3.10.20.90">
    <property type="entry name" value="Phosphatidylinositol 3-kinase Catalytic Subunit, Chain A, domain 1"/>
    <property type="match status" value="1"/>
</dbReference>
<feature type="region of interest" description="Disordered" evidence="7">
    <location>
        <begin position="335"/>
        <end position="365"/>
    </location>
</feature>
<dbReference type="GO" id="GO:0035102">
    <property type="term" value="C:PRC1 complex"/>
    <property type="evidence" value="ECO:0007669"/>
    <property type="project" value="TreeGrafter"/>
</dbReference>
<dbReference type="PROSITE" id="PS50089">
    <property type="entry name" value="ZF_RING_2"/>
    <property type="match status" value="1"/>
</dbReference>
<evidence type="ECO:0000256" key="1">
    <source>
        <dbReference type="ARBA" id="ARBA00004123"/>
    </source>
</evidence>
<evidence type="ECO:0000256" key="5">
    <source>
        <dbReference type="ARBA" id="ARBA00023242"/>
    </source>
</evidence>
<dbReference type="WBParaSite" id="MhA1_Contig120.frz3.gene55">
    <property type="protein sequence ID" value="MhA1_Contig120.frz3.gene55"/>
    <property type="gene ID" value="MhA1_Contig120.frz3.gene55"/>
</dbReference>
<keyword evidence="3 6" id="KW-0863">Zinc-finger</keyword>
<dbReference type="InterPro" id="IPR013083">
    <property type="entry name" value="Znf_RING/FYVE/PHD"/>
</dbReference>
<dbReference type="GO" id="GO:1990841">
    <property type="term" value="F:promoter-specific chromatin binding"/>
    <property type="evidence" value="ECO:0007669"/>
    <property type="project" value="TreeGrafter"/>
</dbReference>
<name>A0A1I8B0C2_MELHA</name>
<dbReference type="InterPro" id="IPR001841">
    <property type="entry name" value="Znf_RING"/>
</dbReference>
<evidence type="ECO:0000256" key="7">
    <source>
        <dbReference type="SAM" id="MobiDB-lite"/>
    </source>
</evidence>
<dbReference type="PANTHER" id="PTHR10825:SF29">
    <property type="entry name" value="POLYCOMB GROUP RING FINGER PROTEIN 1"/>
    <property type="match status" value="1"/>
</dbReference>
<dbReference type="Proteomes" id="UP000095281">
    <property type="component" value="Unplaced"/>
</dbReference>
<dbReference type="InterPro" id="IPR017907">
    <property type="entry name" value="Znf_RING_CS"/>
</dbReference>
<protein>
    <submittedName>
        <fullName evidence="10">RING-type domain-containing protein</fullName>
    </submittedName>
</protein>
<dbReference type="InterPro" id="IPR018957">
    <property type="entry name" value="Znf_C3HC4_RING-type"/>
</dbReference>
<evidence type="ECO:0000259" key="8">
    <source>
        <dbReference type="PROSITE" id="PS50089"/>
    </source>
</evidence>
<comment type="subcellular location">
    <subcellularLocation>
        <location evidence="1">Nucleus</location>
    </subcellularLocation>
</comment>
<dbReference type="PROSITE" id="PS00518">
    <property type="entry name" value="ZF_RING_1"/>
    <property type="match status" value="1"/>
</dbReference>
<keyword evidence="2" id="KW-0479">Metal-binding</keyword>
<evidence type="ECO:0000256" key="6">
    <source>
        <dbReference type="PROSITE-ProRule" id="PRU00175"/>
    </source>
</evidence>
<reference evidence="10" key="1">
    <citation type="submission" date="2016-11" db="UniProtKB">
        <authorList>
            <consortium name="WormBaseParasite"/>
        </authorList>
    </citation>
    <scope>IDENTIFICATION</scope>
</reference>
<dbReference type="Pfam" id="PF16207">
    <property type="entry name" value="RAWUL"/>
    <property type="match status" value="1"/>
</dbReference>
<dbReference type="Pfam" id="PF00097">
    <property type="entry name" value="zf-C3HC4"/>
    <property type="match status" value="1"/>
</dbReference>
<keyword evidence="5" id="KW-0539">Nucleus</keyword>
<dbReference type="SMART" id="SM00184">
    <property type="entry name" value="RING"/>
    <property type="match status" value="1"/>
</dbReference>
<keyword evidence="9" id="KW-1185">Reference proteome</keyword>
<sequence>MNTREQAKALGLEKHITCSLCHDYLSDAVTLTGCLHFFCRSCLLQHLSSAGPDSRKCPKCKIELGSEHIYKRDLRLQELVYKLVPDLFWRQLRRVARRHHRSSRDSNGSAASPSERRIQQRRMLLQLSTQLCSPNENISLQIEYIPLTKVLAASGDSSLLSLSEKVAENVGKQKGEQLEKQIVYSNEQQQMPSSSSSSFHTNICERTEQQHYFCRYFRCSAKIKIEQLKRLLESKLAMSDFYGVYFVDPELRFVLEDDFSLEDLVQLFSWSRKAPLRLNFTLAQLPPREDEDRPPVFEDMPQLDLESGPMEQILPLQQQVSPIITTSQNLIEIPKQQEKEEKSVGIIDGNIGGEIGIPKTGEKND</sequence>
<dbReference type="SUPFAM" id="SSF57850">
    <property type="entry name" value="RING/U-box"/>
    <property type="match status" value="1"/>
</dbReference>
<dbReference type="AlphaFoldDB" id="A0A1I8B0C2"/>
<dbReference type="Gene3D" id="3.30.40.10">
    <property type="entry name" value="Zinc/RING finger domain, C3HC4 (zinc finger)"/>
    <property type="match status" value="1"/>
</dbReference>
<evidence type="ECO:0000256" key="4">
    <source>
        <dbReference type="ARBA" id="ARBA00022833"/>
    </source>
</evidence>
<keyword evidence="4" id="KW-0862">Zinc</keyword>
<dbReference type="GO" id="GO:0008270">
    <property type="term" value="F:zinc ion binding"/>
    <property type="evidence" value="ECO:0007669"/>
    <property type="project" value="UniProtKB-KW"/>
</dbReference>